<dbReference type="Proteomes" id="UP001138540">
    <property type="component" value="Unassembled WGS sequence"/>
</dbReference>
<dbReference type="EMBL" id="JACHKA010000001">
    <property type="protein sequence ID" value="MBB5985681.1"/>
    <property type="molecule type" value="Genomic_DNA"/>
</dbReference>
<evidence type="ECO:0000256" key="3">
    <source>
        <dbReference type="ARBA" id="ARBA00022692"/>
    </source>
</evidence>
<comment type="function">
    <text evidence="10">Heme chaperone required for the biogenesis of c-type cytochromes. Transiently binds heme delivered by CcmC and transfers the heme to apo-cytochromes in a process facilitated by CcmF and CcmH.</text>
</comment>
<keyword evidence="10" id="KW-1003">Cell membrane</keyword>
<organism evidence="12 13">
    <name type="scientific">Sphingobium lignivorans</name>
    <dbReference type="NCBI Taxonomy" id="2735886"/>
    <lineage>
        <taxon>Bacteria</taxon>
        <taxon>Pseudomonadati</taxon>
        <taxon>Pseudomonadota</taxon>
        <taxon>Alphaproteobacteria</taxon>
        <taxon>Sphingomonadales</taxon>
        <taxon>Sphingomonadaceae</taxon>
        <taxon>Sphingobium</taxon>
    </lineage>
</organism>
<protein>
    <recommendedName>
        <fullName evidence="10">Cytochrome c-type biogenesis protein CcmE</fullName>
    </recommendedName>
    <alternativeName>
        <fullName evidence="10">Cytochrome c maturation protein E</fullName>
    </alternativeName>
    <alternativeName>
        <fullName evidence="10">Heme chaperone CcmE</fullName>
    </alternativeName>
</protein>
<reference evidence="12 13" key="1">
    <citation type="submission" date="2020-08" db="EMBL/GenBank/DDBJ databases">
        <title>Exploring microbial biodiversity for novel pathways involved in the catabolism of aromatic compounds derived from lignin.</title>
        <authorList>
            <person name="Elkins J."/>
        </authorList>
    </citation>
    <scope>NUCLEOTIDE SEQUENCE [LARGE SCALE GENOMIC DNA]</scope>
    <source>
        <strain evidence="12 13">B1D3A</strain>
    </source>
</reference>
<comment type="similarity">
    <text evidence="10">Belongs to the CcmE/CycJ family.</text>
</comment>
<keyword evidence="8 10" id="KW-0408">Iron</keyword>
<keyword evidence="2 10" id="KW-0349">Heme</keyword>
<evidence type="ECO:0000256" key="10">
    <source>
        <dbReference type="HAMAP-Rule" id="MF_01959"/>
    </source>
</evidence>
<keyword evidence="3 10" id="KW-0812">Transmembrane</keyword>
<dbReference type="InterPro" id="IPR036127">
    <property type="entry name" value="CcmE-like_sf"/>
</dbReference>
<evidence type="ECO:0000256" key="8">
    <source>
        <dbReference type="ARBA" id="ARBA00023004"/>
    </source>
</evidence>
<dbReference type="NCBIfam" id="NF009727">
    <property type="entry name" value="PRK13254.1-1"/>
    <property type="match status" value="1"/>
</dbReference>
<gene>
    <name evidence="10" type="primary">ccmE</name>
    <name evidence="10" type="synonym">cycJ</name>
    <name evidence="12" type="ORF">HNP60_001655</name>
</gene>
<proteinExistence type="inferred from homology"/>
<dbReference type="SUPFAM" id="SSF82093">
    <property type="entry name" value="Heme chaperone CcmE"/>
    <property type="match status" value="1"/>
</dbReference>
<comment type="caution">
    <text evidence="12">The sequence shown here is derived from an EMBL/GenBank/DDBJ whole genome shotgun (WGS) entry which is preliminary data.</text>
</comment>
<keyword evidence="4 10" id="KW-0479">Metal-binding</keyword>
<feature type="topological domain" description="Extracellular" evidence="10">
    <location>
        <begin position="39"/>
        <end position="169"/>
    </location>
</feature>
<dbReference type="Pfam" id="PF03100">
    <property type="entry name" value="CcmE"/>
    <property type="match status" value="1"/>
</dbReference>
<evidence type="ECO:0000256" key="1">
    <source>
        <dbReference type="ARBA" id="ARBA00004370"/>
    </source>
</evidence>
<dbReference type="HAMAP" id="MF_01959">
    <property type="entry name" value="CcmE"/>
    <property type="match status" value="1"/>
</dbReference>
<dbReference type="PANTHER" id="PTHR34128:SF2">
    <property type="entry name" value="CYTOCHROME C-TYPE BIOGENESIS PROTEIN CCME HOMOLOG, MITOCHONDRIAL"/>
    <property type="match status" value="1"/>
</dbReference>
<feature type="binding site" description="axial binding residue" evidence="10">
    <location>
        <position position="137"/>
    </location>
    <ligand>
        <name>heme</name>
        <dbReference type="ChEBI" id="CHEBI:30413"/>
    </ligand>
    <ligandPart>
        <name>Fe</name>
        <dbReference type="ChEBI" id="CHEBI:18248"/>
    </ligandPart>
</feature>
<sequence>MVAIASNRRGPKRKHQRLVLVLLALAAMVAGVLLAMSALRDQAAYFYTPAEARAATVEPGKAIRLGGMVEAGSLQRDKDGVTVHFRLTDGEASVPATFSGITPELFREGSGAVAEGAFDAQGVFRATNILAKHDERYMPREMEGISYNPETHEAKADSAAAGKGDAGQP</sequence>
<feature type="binding site" description="covalent" evidence="10">
    <location>
        <position position="133"/>
    </location>
    <ligand>
        <name>heme</name>
        <dbReference type="ChEBI" id="CHEBI:30413"/>
    </ligand>
</feature>
<evidence type="ECO:0000256" key="6">
    <source>
        <dbReference type="ARBA" id="ARBA00022968"/>
    </source>
</evidence>
<evidence type="ECO:0000256" key="7">
    <source>
        <dbReference type="ARBA" id="ARBA00022989"/>
    </source>
</evidence>
<feature type="region of interest" description="Disordered" evidence="11">
    <location>
        <begin position="146"/>
        <end position="169"/>
    </location>
</feature>
<keyword evidence="7 10" id="KW-1133">Transmembrane helix</keyword>
<comment type="subcellular location">
    <subcellularLocation>
        <location evidence="10">Cell membrane</location>
        <topology evidence="10">Single-pass type II membrane protein</topology>
    </subcellularLocation>
    <subcellularLocation>
        <location evidence="1">Membrane</location>
    </subcellularLocation>
</comment>
<keyword evidence="6 10" id="KW-0735">Signal-anchor</keyword>
<feature type="compositionally biased region" description="Low complexity" evidence="11">
    <location>
        <begin position="157"/>
        <end position="169"/>
    </location>
</feature>
<dbReference type="Gene3D" id="2.40.50.140">
    <property type="entry name" value="Nucleic acid-binding proteins"/>
    <property type="match status" value="1"/>
</dbReference>
<evidence type="ECO:0000256" key="4">
    <source>
        <dbReference type="ARBA" id="ARBA00022723"/>
    </source>
</evidence>
<dbReference type="PANTHER" id="PTHR34128">
    <property type="entry name" value="CYTOCHROME C-TYPE BIOGENESIS PROTEIN CCME HOMOLOG, MITOCHONDRIAL"/>
    <property type="match status" value="1"/>
</dbReference>
<dbReference type="InterPro" id="IPR012340">
    <property type="entry name" value="NA-bd_OB-fold"/>
</dbReference>
<evidence type="ECO:0000313" key="12">
    <source>
        <dbReference type="EMBL" id="MBB5985681.1"/>
    </source>
</evidence>
<feature type="topological domain" description="Cytoplasmic" evidence="10">
    <location>
        <begin position="1"/>
        <end position="17"/>
    </location>
</feature>
<evidence type="ECO:0000313" key="13">
    <source>
        <dbReference type="Proteomes" id="UP001138540"/>
    </source>
</evidence>
<evidence type="ECO:0000256" key="2">
    <source>
        <dbReference type="ARBA" id="ARBA00022617"/>
    </source>
</evidence>
<accession>A0ABR6NEK5</accession>
<keyword evidence="5 10" id="KW-0201">Cytochrome c-type biogenesis</keyword>
<dbReference type="RefSeq" id="WP_014075939.1">
    <property type="nucleotide sequence ID" value="NZ_JACHKA010000001.1"/>
</dbReference>
<keyword evidence="13" id="KW-1185">Reference proteome</keyword>
<dbReference type="InterPro" id="IPR004329">
    <property type="entry name" value="CcmE"/>
</dbReference>
<dbReference type="NCBIfam" id="NF009731">
    <property type="entry name" value="PRK13254.1-5"/>
    <property type="match status" value="1"/>
</dbReference>
<evidence type="ECO:0000256" key="9">
    <source>
        <dbReference type="ARBA" id="ARBA00023136"/>
    </source>
</evidence>
<evidence type="ECO:0000256" key="5">
    <source>
        <dbReference type="ARBA" id="ARBA00022748"/>
    </source>
</evidence>
<keyword evidence="9 10" id="KW-0472">Membrane</keyword>
<name>A0ABR6NEK5_9SPHN</name>
<evidence type="ECO:0000256" key="11">
    <source>
        <dbReference type="SAM" id="MobiDB-lite"/>
    </source>
</evidence>